<evidence type="ECO:0000256" key="4">
    <source>
        <dbReference type="ARBA" id="ARBA00040194"/>
    </source>
</evidence>
<comment type="similarity">
    <text evidence="3">Belongs to the HNH nuclease family.</text>
</comment>
<evidence type="ECO:0000256" key="1">
    <source>
        <dbReference type="ARBA" id="ARBA00022722"/>
    </source>
</evidence>
<evidence type="ECO:0000256" key="3">
    <source>
        <dbReference type="ARBA" id="ARBA00038412"/>
    </source>
</evidence>
<sequence length="122" mass="14301">MSQMISKKPLKPCNKSGCAELVRDGAYCDKHKNDRVKQYDRYERNQESRKFYQSSNWKKVRDYIKARDDGLCQWCLKDKKITKADVVHHIIELTEDMSKALEPSNLECVCHSCHNEHHSSKG</sequence>
<dbReference type="Pfam" id="PF01844">
    <property type="entry name" value="HNH"/>
    <property type="match status" value="1"/>
</dbReference>
<dbReference type="SMART" id="SM00507">
    <property type="entry name" value="HNHc"/>
    <property type="match status" value="1"/>
</dbReference>
<organism evidence="6 7">
    <name type="scientific">Virgibacillus natechei</name>
    <dbReference type="NCBI Taxonomy" id="1216297"/>
    <lineage>
        <taxon>Bacteria</taxon>
        <taxon>Bacillati</taxon>
        <taxon>Bacillota</taxon>
        <taxon>Bacilli</taxon>
        <taxon>Bacillales</taxon>
        <taxon>Bacillaceae</taxon>
        <taxon>Virgibacillus</taxon>
    </lineage>
</organism>
<dbReference type="GO" id="GO:0016787">
    <property type="term" value="F:hydrolase activity"/>
    <property type="evidence" value="ECO:0007669"/>
    <property type="project" value="UniProtKB-KW"/>
</dbReference>
<comment type="caution">
    <text evidence="6">The sequence shown here is derived from an EMBL/GenBank/DDBJ whole genome shotgun (WGS) entry which is preliminary data.</text>
</comment>
<evidence type="ECO:0000313" key="6">
    <source>
        <dbReference type="EMBL" id="MBP1967989.1"/>
    </source>
</evidence>
<dbReference type="CDD" id="cd00085">
    <property type="entry name" value="HNHc"/>
    <property type="match status" value="1"/>
</dbReference>
<evidence type="ECO:0000313" key="7">
    <source>
        <dbReference type="Proteomes" id="UP001519345"/>
    </source>
</evidence>
<keyword evidence="2 6" id="KW-0378">Hydrolase</keyword>
<gene>
    <name evidence="6" type="ORF">J2Z83_000081</name>
</gene>
<keyword evidence="7" id="KW-1185">Reference proteome</keyword>
<name>A0ABS4ID60_9BACI</name>
<dbReference type="InterPro" id="IPR002711">
    <property type="entry name" value="HNH"/>
</dbReference>
<evidence type="ECO:0000256" key="2">
    <source>
        <dbReference type="ARBA" id="ARBA00022801"/>
    </source>
</evidence>
<dbReference type="PANTHER" id="PTHR41286:SF1">
    <property type="entry name" value="HNH NUCLEASE YAJD-RELATED"/>
    <property type="match status" value="1"/>
</dbReference>
<dbReference type="InterPro" id="IPR003615">
    <property type="entry name" value="HNH_nuc"/>
</dbReference>
<keyword evidence="1" id="KW-0540">Nuclease</keyword>
<dbReference type="Gene3D" id="1.10.30.50">
    <property type="match status" value="1"/>
</dbReference>
<proteinExistence type="inferred from homology"/>
<feature type="domain" description="HNH nuclease" evidence="5">
    <location>
        <begin position="59"/>
        <end position="115"/>
    </location>
</feature>
<dbReference type="PANTHER" id="PTHR41286">
    <property type="entry name" value="HNH NUCLEASE YAJD-RELATED"/>
    <property type="match status" value="1"/>
</dbReference>
<dbReference type="Proteomes" id="UP001519345">
    <property type="component" value="Unassembled WGS sequence"/>
</dbReference>
<reference evidence="6 7" key="1">
    <citation type="submission" date="2021-03" db="EMBL/GenBank/DDBJ databases">
        <title>Genomic Encyclopedia of Type Strains, Phase IV (KMG-IV): sequencing the most valuable type-strain genomes for metagenomic binning, comparative biology and taxonomic classification.</title>
        <authorList>
            <person name="Goeker M."/>
        </authorList>
    </citation>
    <scope>NUCLEOTIDE SEQUENCE [LARGE SCALE GENOMIC DNA]</scope>
    <source>
        <strain evidence="6 7">DSM 25609</strain>
    </source>
</reference>
<dbReference type="EMBL" id="JAGGKX010000001">
    <property type="protein sequence ID" value="MBP1967989.1"/>
    <property type="molecule type" value="Genomic_DNA"/>
</dbReference>
<protein>
    <recommendedName>
        <fullName evidence="4">Putative HNH nuclease YajD</fullName>
    </recommendedName>
</protein>
<evidence type="ECO:0000259" key="5">
    <source>
        <dbReference type="SMART" id="SM00507"/>
    </source>
</evidence>
<accession>A0ABS4ID60</accession>